<dbReference type="PANTHER" id="PTHR43157">
    <property type="entry name" value="PHOSPHATIDYLINOSITOL-GLYCAN BIOSYNTHESIS CLASS F PROTEIN-RELATED"/>
    <property type="match status" value="1"/>
</dbReference>
<evidence type="ECO:0000256" key="1">
    <source>
        <dbReference type="ARBA" id="ARBA00023002"/>
    </source>
</evidence>
<dbReference type="PANTHER" id="PTHR43157:SF31">
    <property type="entry name" value="PHOSPHATIDYLINOSITOL-GLYCAN BIOSYNTHESIS CLASS F PROTEIN"/>
    <property type="match status" value="1"/>
</dbReference>
<feature type="region of interest" description="Disordered" evidence="2">
    <location>
        <begin position="157"/>
        <end position="181"/>
    </location>
</feature>
<proteinExistence type="predicted"/>
<gene>
    <name evidence="3" type="ORF">BCON_0072g00390</name>
</gene>
<dbReference type="GO" id="GO:0016491">
    <property type="term" value="F:oxidoreductase activity"/>
    <property type="evidence" value="ECO:0007669"/>
    <property type="project" value="UniProtKB-KW"/>
</dbReference>
<sequence>MALSFMLTPPPTPTFTEKNLSSQKGKVFIVTGGNQGVGFELIKMLYPTGARIYMAARSASRAADAMREITKSDPANAGNLRFLLLDLMDLHSVRAAADAFREWEEKLDILWNNAGIGGLAAGEKTVQGVEGHMGVNVLGPWYFARLLGECLGRARKEGESGSVSGVDHELDGGGEESEGVFYHGGFGEGVWG</sequence>
<accession>A0A4Z1IJQ5</accession>
<name>A0A4Z1IJQ5_9HELO</name>
<evidence type="ECO:0000313" key="4">
    <source>
        <dbReference type="Proteomes" id="UP000297527"/>
    </source>
</evidence>
<reference evidence="3 4" key="1">
    <citation type="submission" date="2017-12" db="EMBL/GenBank/DDBJ databases">
        <title>Comparative genomics of Botrytis spp.</title>
        <authorList>
            <person name="Valero-Jimenez C.A."/>
            <person name="Tapia P."/>
            <person name="Veloso J."/>
            <person name="Silva-Moreno E."/>
            <person name="Staats M."/>
            <person name="Valdes J.H."/>
            <person name="Van Kan J.A.L."/>
        </authorList>
    </citation>
    <scope>NUCLEOTIDE SEQUENCE [LARGE SCALE GENOMIC DNA]</scope>
    <source>
        <strain evidence="3 4">MUCL11595</strain>
    </source>
</reference>
<dbReference type="Gene3D" id="3.40.50.720">
    <property type="entry name" value="NAD(P)-binding Rossmann-like Domain"/>
    <property type="match status" value="1"/>
</dbReference>
<evidence type="ECO:0000256" key="2">
    <source>
        <dbReference type="SAM" id="MobiDB-lite"/>
    </source>
</evidence>
<dbReference type="InterPro" id="IPR002347">
    <property type="entry name" value="SDR_fam"/>
</dbReference>
<organism evidence="3 4">
    <name type="scientific">Botryotinia convoluta</name>
    <dbReference type="NCBI Taxonomy" id="54673"/>
    <lineage>
        <taxon>Eukaryota</taxon>
        <taxon>Fungi</taxon>
        <taxon>Dikarya</taxon>
        <taxon>Ascomycota</taxon>
        <taxon>Pezizomycotina</taxon>
        <taxon>Leotiomycetes</taxon>
        <taxon>Helotiales</taxon>
        <taxon>Sclerotiniaceae</taxon>
        <taxon>Botryotinia</taxon>
    </lineage>
</organism>
<dbReference type="Proteomes" id="UP000297527">
    <property type="component" value="Unassembled WGS sequence"/>
</dbReference>
<dbReference type="PRINTS" id="PR00081">
    <property type="entry name" value="GDHRDH"/>
</dbReference>
<dbReference type="InterPro" id="IPR036291">
    <property type="entry name" value="NAD(P)-bd_dom_sf"/>
</dbReference>
<evidence type="ECO:0000313" key="3">
    <source>
        <dbReference type="EMBL" id="TGO56893.1"/>
    </source>
</evidence>
<protein>
    <recommendedName>
        <fullName evidence="5">Ketoreductase (KR) domain-containing protein</fullName>
    </recommendedName>
</protein>
<evidence type="ECO:0008006" key="5">
    <source>
        <dbReference type="Google" id="ProtNLM"/>
    </source>
</evidence>
<dbReference type="EMBL" id="PQXN01000072">
    <property type="protein sequence ID" value="TGO56893.1"/>
    <property type="molecule type" value="Genomic_DNA"/>
</dbReference>
<keyword evidence="1" id="KW-0560">Oxidoreductase</keyword>
<dbReference type="Pfam" id="PF00106">
    <property type="entry name" value="adh_short"/>
    <property type="match status" value="1"/>
</dbReference>
<dbReference type="AlphaFoldDB" id="A0A4Z1IJQ5"/>
<keyword evidence="4" id="KW-1185">Reference proteome</keyword>
<dbReference type="SUPFAM" id="SSF51735">
    <property type="entry name" value="NAD(P)-binding Rossmann-fold domains"/>
    <property type="match status" value="1"/>
</dbReference>
<dbReference type="OrthoDB" id="191139at2759"/>
<comment type="caution">
    <text evidence="3">The sequence shown here is derived from an EMBL/GenBank/DDBJ whole genome shotgun (WGS) entry which is preliminary data.</text>
</comment>